<dbReference type="InterPro" id="IPR009057">
    <property type="entry name" value="Homeodomain-like_sf"/>
</dbReference>
<dbReference type="InterPro" id="IPR001647">
    <property type="entry name" value="HTH_TetR"/>
</dbReference>
<dbReference type="EMBL" id="QETA01000002">
    <property type="protein sequence ID" value="PWF24239.1"/>
    <property type="molecule type" value="Genomic_DNA"/>
</dbReference>
<dbReference type="PANTHER" id="PTHR43479">
    <property type="entry name" value="ACREF/ENVCD OPERON REPRESSOR-RELATED"/>
    <property type="match status" value="1"/>
</dbReference>
<dbReference type="GO" id="GO:0003677">
    <property type="term" value="F:DNA binding"/>
    <property type="evidence" value="ECO:0007669"/>
    <property type="project" value="UniProtKB-UniRule"/>
</dbReference>
<gene>
    <name evidence="5" type="ORF">DD235_06945</name>
</gene>
<protein>
    <submittedName>
        <fullName evidence="5">TetR/AcrR family transcriptional regulator</fullName>
    </submittedName>
</protein>
<dbReference type="InterPro" id="IPR050624">
    <property type="entry name" value="HTH-type_Tx_Regulator"/>
</dbReference>
<dbReference type="AlphaFoldDB" id="A0A2V1JZL8"/>
<proteinExistence type="predicted"/>
<name>A0A2V1JZL8_9BURK</name>
<evidence type="ECO:0000256" key="2">
    <source>
        <dbReference type="PROSITE-ProRule" id="PRU00335"/>
    </source>
</evidence>
<organism evidence="5 6">
    <name type="scientific">Corticimicrobacter populi</name>
    <dbReference type="NCBI Taxonomy" id="2175229"/>
    <lineage>
        <taxon>Bacteria</taxon>
        <taxon>Pseudomonadati</taxon>
        <taxon>Pseudomonadota</taxon>
        <taxon>Betaproteobacteria</taxon>
        <taxon>Burkholderiales</taxon>
        <taxon>Alcaligenaceae</taxon>
        <taxon>Corticimicrobacter</taxon>
    </lineage>
</organism>
<evidence type="ECO:0000259" key="4">
    <source>
        <dbReference type="PROSITE" id="PS50977"/>
    </source>
</evidence>
<evidence type="ECO:0000313" key="6">
    <source>
        <dbReference type="Proteomes" id="UP000245212"/>
    </source>
</evidence>
<accession>A0A2V1JZL8</accession>
<dbReference type="SUPFAM" id="SSF46689">
    <property type="entry name" value="Homeodomain-like"/>
    <property type="match status" value="1"/>
</dbReference>
<dbReference type="Proteomes" id="UP000245212">
    <property type="component" value="Unassembled WGS sequence"/>
</dbReference>
<dbReference type="RefSeq" id="WP_109061515.1">
    <property type="nucleotide sequence ID" value="NZ_QETA01000002.1"/>
</dbReference>
<sequence length="211" mass="23169">MEKTRKSGTTSPRLSREESQARTRERLIETATRLFVGQGYGGTSIRDIAEQAGYSQGAFYSNFESKESLLLEMLRRHMAGEAAHLATLSERAGTSLETVLDDLEAWASTLDQDINWSMLSIELQMQAQRSTTFAVAYRAVWQQHRDALAVWLAQLFAAHGLQPPVGIEALAASFMALAHGLALQRASTGTEVSGRMMVVLLRGLLAMARPA</sequence>
<feature type="DNA-binding region" description="H-T-H motif" evidence="2">
    <location>
        <begin position="44"/>
        <end position="63"/>
    </location>
</feature>
<dbReference type="PROSITE" id="PS50977">
    <property type="entry name" value="HTH_TETR_2"/>
    <property type="match status" value="1"/>
</dbReference>
<feature type="domain" description="HTH tetR-type" evidence="4">
    <location>
        <begin position="21"/>
        <end position="81"/>
    </location>
</feature>
<feature type="region of interest" description="Disordered" evidence="3">
    <location>
        <begin position="1"/>
        <end position="22"/>
    </location>
</feature>
<dbReference type="SUPFAM" id="SSF48498">
    <property type="entry name" value="Tetracyclin repressor-like, C-terminal domain"/>
    <property type="match status" value="1"/>
</dbReference>
<dbReference type="PANTHER" id="PTHR43479:SF11">
    <property type="entry name" value="ACREF_ENVCD OPERON REPRESSOR-RELATED"/>
    <property type="match status" value="1"/>
</dbReference>
<keyword evidence="1 2" id="KW-0238">DNA-binding</keyword>
<dbReference type="Gene3D" id="1.10.357.10">
    <property type="entry name" value="Tetracycline Repressor, domain 2"/>
    <property type="match status" value="1"/>
</dbReference>
<evidence type="ECO:0000256" key="1">
    <source>
        <dbReference type="ARBA" id="ARBA00023125"/>
    </source>
</evidence>
<keyword evidence="6" id="KW-1185">Reference proteome</keyword>
<evidence type="ECO:0000256" key="3">
    <source>
        <dbReference type="SAM" id="MobiDB-lite"/>
    </source>
</evidence>
<dbReference type="Pfam" id="PF00440">
    <property type="entry name" value="TetR_N"/>
    <property type="match status" value="1"/>
</dbReference>
<comment type="caution">
    <text evidence="5">The sequence shown here is derived from an EMBL/GenBank/DDBJ whole genome shotgun (WGS) entry which is preliminary data.</text>
</comment>
<evidence type="ECO:0000313" key="5">
    <source>
        <dbReference type="EMBL" id="PWF24239.1"/>
    </source>
</evidence>
<reference evidence="6" key="1">
    <citation type="submission" date="2018-05" db="EMBL/GenBank/DDBJ databases">
        <authorList>
            <person name="Li Y."/>
        </authorList>
    </citation>
    <scope>NUCLEOTIDE SEQUENCE [LARGE SCALE GENOMIC DNA]</scope>
    <source>
        <strain evidence="6">3d-2-2</strain>
    </source>
</reference>
<dbReference type="InterPro" id="IPR036271">
    <property type="entry name" value="Tet_transcr_reg_TetR-rel_C_sf"/>
</dbReference>
<dbReference type="PRINTS" id="PR00455">
    <property type="entry name" value="HTHTETR"/>
</dbReference>